<dbReference type="Gene3D" id="3.40.50.510">
    <property type="entry name" value="Phosphotransferase system, mannose-type IIA component"/>
    <property type="match status" value="1"/>
</dbReference>
<reference evidence="3 4" key="1">
    <citation type="submission" date="2014-12" db="EMBL/GenBank/DDBJ databases">
        <title>Draft genome sequences of 29 type strains of Enterococci.</title>
        <authorList>
            <person name="Zhong Z."/>
            <person name="Sun Z."/>
            <person name="Liu W."/>
            <person name="Zhang W."/>
            <person name="Zhang H."/>
        </authorList>
    </citation>
    <scope>NUCLEOTIDE SEQUENCE [LARGE SCALE GENOMIC DNA]</scope>
    <source>
        <strain evidence="3 4">DSM 15687</strain>
    </source>
</reference>
<dbReference type="SUPFAM" id="SSF52794">
    <property type="entry name" value="PTS system IIB component-like"/>
    <property type="match status" value="1"/>
</dbReference>
<name>A0A1L8WQ84_9ENTE</name>
<dbReference type="Pfam" id="PF03610">
    <property type="entry name" value="EIIA-man"/>
    <property type="match status" value="1"/>
</dbReference>
<evidence type="ECO:0000256" key="1">
    <source>
        <dbReference type="ARBA" id="ARBA00022679"/>
    </source>
</evidence>
<proteinExistence type="predicted"/>
<evidence type="ECO:0000259" key="2">
    <source>
        <dbReference type="PROSITE" id="PS51096"/>
    </source>
</evidence>
<keyword evidence="1" id="KW-0808">Transferase</keyword>
<feature type="domain" description="PTS EIIA type-4" evidence="2">
    <location>
        <begin position="7"/>
        <end position="143"/>
    </location>
</feature>
<evidence type="ECO:0000313" key="3">
    <source>
        <dbReference type="EMBL" id="OJG83175.1"/>
    </source>
</evidence>
<comment type="caution">
    <text evidence="3">The sequence shown here is derived from an EMBL/GenBank/DDBJ whole genome shotgun (WGS) entry which is preliminary data.</text>
</comment>
<dbReference type="Proteomes" id="UP000182152">
    <property type="component" value="Unassembled WGS sequence"/>
</dbReference>
<dbReference type="EMBL" id="JXLB01000005">
    <property type="protein sequence ID" value="OJG83175.1"/>
    <property type="molecule type" value="Genomic_DNA"/>
</dbReference>
<protein>
    <recommendedName>
        <fullName evidence="2">PTS EIIA type-4 domain-containing protein</fullName>
    </recommendedName>
</protein>
<dbReference type="PROSITE" id="PS51096">
    <property type="entry name" value="PTS_EIIA_TYPE_4"/>
    <property type="match status" value="1"/>
</dbReference>
<keyword evidence="4" id="KW-1185">Reference proteome</keyword>
<dbReference type="GO" id="GO:0008982">
    <property type="term" value="F:protein-N(PI)-phosphohistidine-sugar phosphotransferase activity"/>
    <property type="evidence" value="ECO:0007669"/>
    <property type="project" value="InterPro"/>
</dbReference>
<evidence type="ECO:0000313" key="4">
    <source>
        <dbReference type="Proteomes" id="UP000182152"/>
    </source>
</evidence>
<organism evidence="3 4">
    <name type="scientific">Enterococcus ratti</name>
    <dbReference type="NCBI Taxonomy" id="150033"/>
    <lineage>
        <taxon>Bacteria</taxon>
        <taxon>Bacillati</taxon>
        <taxon>Bacillota</taxon>
        <taxon>Bacilli</taxon>
        <taxon>Lactobacillales</taxon>
        <taxon>Enterococcaceae</taxon>
        <taxon>Enterococcus</taxon>
    </lineage>
</organism>
<accession>A0A1L8WQ84</accession>
<dbReference type="RefSeq" id="WP_425429251.1">
    <property type="nucleotide sequence ID" value="NZ_JXLB01000005.1"/>
</dbReference>
<dbReference type="AlphaFoldDB" id="A0A1L8WQ84"/>
<sequence>MTDVKTGIKSIVLAHGYSTASSMANVANRLLNKNVFQAYDMPLDITLEKIKAQLIRFIGEYRADSGLILLVDMGSLNQLGNMLIDHLNGPLLLFDHVNTPMLLEVGQYILNNKSITEIKEKIDTNLSLKKQLLLPKKKKKKAIVTCCYTGIGSATQIQEILLKCLGDTVSELAIISYDYKKLAENKNYEAPFQLYDVIMIVGTEDPKINQIPYIGLDHLINGEAVGEFVQQLKKEVMIEAEDLQKELIFRFSISKIVENLTILDPDKC</sequence>
<dbReference type="InterPro" id="IPR036095">
    <property type="entry name" value="PTS_EIIB-like_sf"/>
</dbReference>
<dbReference type="InterPro" id="IPR004701">
    <property type="entry name" value="PTS_EIIA_man-typ"/>
</dbReference>
<dbReference type="STRING" id="150033.RV14_GL001870"/>
<gene>
    <name evidence="3" type="ORF">RV14_GL001870</name>
</gene>
<dbReference type="GO" id="GO:0009401">
    <property type="term" value="P:phosphoenolpyruvate-dependent sugar phosphotransferase system"/>
    <property type="evidence" value="ECO:0007669"/>
    <property type="project" value="InterPro"/>
</dbReference>
<dbReference type="GO" id="GO:0016020">
    <property type="term" value="C:membrane"/>
    <property type="evidence" value="ECO:0007669"/>
    <property type="project" value="InterPro"/>
</dbReference>
<dbReference type="SUPFAM" id="SSF53062">
    <property type="entry name" value="PTS system fructose IIA component-like"/>
    <property type="match status" value="1"/>
</dbReference>
<dbReference type="InterPro" id="IPR036662">
    <property type="entry name" value="PTS_EIIA_man-typ_sf"/>
</dbReference>